<feature type="transmembrane region" description="Helical" evidence="1">
    <location>
        <begin position="44"/>
        <end position="69"/>
    </location>
</feature>
<sequence>MKKYIAIFVVCGLVHALFSLYWGFGGVVGLKSVGQWAITLNANYGIWVNLALVVVAIFKAFVTLLPLTLLDHYHKVVYFISFVMAIFLILYGGLNTIIGWLKVLGIIENFNFYTTFGQAFVWDPLFLLWGIGLFIYLLKIKKLK</sequence>
<dbReference type="InterPro" id="IPR025058">
    <property type="entry name" value="DUF3995"/>
</dbReference>
<proteinExistence type="predicted"/>
<reference evidence="2 3" key="1">
    <citation type="submission" date="2017-06" db="EMBL/GenBank/DDBJ databases">
        <authorList>
            <consortium name="Pathogen Informatics"/>
        </authorList>
    </citation>
    <scope>NUCLEOTIDE SEQUENCE [LARGE SCALE GENOMIC DNA]</scope>
    <source>
        <strain evidence="2 3">NCTC13839</strain>
    </source>
</reference>
<feature type="transmembrane region" description="Helical" evidence="1">
    <location>
        <begin position="76"/>
        <end position="100"/>
    </location>
</feature>
<organism evidence="2 3">
    <name type="scientific">Mammaliicoccus stepanovicii</name>
    <dbReference type="NCBI Taxonomy" id="643214"/>
    <lineage>
        <taxon>Bacteria</taxon>
        <taxon>Bacillati</taxon>
        <taxon>Bacillota</taxon>
        <taxon>Bacilli</taxon>
        <taxon>Bacillales</taxon>
        <taxon>Staphylococcaceae</taxon>
        <taxon>Mammaliicoccus</taxon>
    </lineage>
</organism>
<name>A0A240A410_9STAP</name>
<accession>A0A240A410</accession>
<keyword evidence="3" id="KW-1185">Reference proteome</keyword>
<dbReference type="Pfam" id="PF13160">
    <property type="entry name" value="DUF3995"/>
    <property type="match status" value="1"/>
</dbReference>
<keyword evidence="1" id="KW-1133">Transmembrane helix</keyword>
<evidence type="ECO:0000313" key="3">
    <source>
        <dbReference type="Proteomes" id="UP000242084"/>
    </source>
</evidence>
<feature type="transmembrane region" description="Helical" evidence="1">
    <location>
        <begin position="120"/>
        <end position="138"/>
    </location>
</feature>
<keyword evidence="1" id="KW-0812">Transmembrane</keyword>
<feature type="transmembrane region" description="Helical" evidence="1">
    <location>
        <begin position="5"/>
        <end position="24"/>
    </location>
</feature>
<dbReference type="KEGG" id="sste:SAMEA4384403_2181"/>
<dbReference type="OrthoDB" id="3732080at2"/>
<dbReference type="AlphaFoldDB" id="A0A240A410"/>
<dbReference type="EMBL" id="LT906462">
    <property type="protein sequence ID" value="SNV78029.1"/>
    <property type="molecule type" value="Genomic_DNA"/>
</dbReference>
<evidence type="ECO:0008006" key="4">
    <source>
        <dbReference type="Google" id="ProtNLM"/>
    </source>
</evidence>
<evidence type="ECO:0000256" key="1">
    <source>
        <dbReference type="SAM" id="Phobius"/>
    </source>
</evidence>
<keyword evidence="1" id="KW-0472">Membrane</keyword>
<evidence type="ECO:0000313" key="2">
    <source>
        <dbReference type="EMBL" id="SNV78029.1"/>
    </source>
</evidence>
<dbReference type="Proteomes" id="UP000242084">
    <property type="component" value="Chromosome 1"/>
</dbReference>
<protein>
    <recommendedName>
        <fullName evidence="4">DUF3995 domain-containing protein</fullName>
    </recommendedName>
</protein>
<gene>
    <name evidence="2" type="ORF">SAMEA4384403_02181</name>
</gene>
<dbReference type="RefSeq" id="WP_095089508.1">
    <property type="nucleotide sequence ID" value="NZ_BMDM01000001.1"/>
</dbReference>